<dbReference type="PROSITE" id="PS51278">
    <property type="entry name" value="GATASE_TYPE_2"/>
    <property type="match status" value="1"/>
</dbReference>
<dbReference type="Proteomes" id="UP000886217">
    <property type="component" value="Unassembled WGS sequence"/>
</dbReference>
<dbReference type="InterPro" id="IPR029055">
    <property type="entry name" value="Ntn_hydrolases_N"/>
</dbReference>
<sequence>MCRVLFAVGNGESMIELVNALVKSSENDPYKVALGKGPSHRDGWGFLWMSKNKVEHYKTTKPIFEDKEGIENLLNSLKGFGVLLAHTRAASQGSVNLFNTQPFSYSSPNGFTFWFYHNGDLKKDEIIKTAGFREERLKDVSDSYVFGLYLLRRLSSFGEDEVLNAFKAALSTVRTTLNTGTLFIAPDEAKAFVTAYMVEKREKDPLHRRYSRLLKAEGKDLFAVVSSTFELYSSFHFEEIPNGRAFYTNIDLKEKKFEVKELIL</sequence>
<dbReference type="Pfam" id="PF13230">
    <property type="entry name" value="GATase_4"/>
    <property type="match status" value="1"/>
</dbReference>
<dbReference type="PANTHER" id="PTHR42824">
    <property type="entry name" value="GLUTAMINE AMIDOTRANSFERASE"/>
    <property type="match status" value="1"/>
</dbReference>
<evidence type="ECO:0000256" key="1">
    <source>
        <dbReference type="ARBA" id="ARBA00022962"/>
    </source>
</evidence>
<evidence type="ECO:0000313" key="3">
    <source>
        <dbReference type="EMBL" id="HHI01491.1"/>
    </source>
</evidence>
<organism evidence="3">
    <name type="scientific">Thermococcus litoralis</name>
    <dbReference type="NCBI Taxonomy" id="2265"/>
    <lineage>
        <taxon>Archaea</taxon>
        <taxon>Methanobacteriati</taxon>
        <taxon>Methanobacteriota</taxon>
        <taxon>Thermococci</taxon>
        <taxon>Thermococcales</taxon>
        <taxon>Thermococcaceae</taxon>
        <taxon>Thermococcus</taxon>
    </lineage>
</organism>
<dbReference type="InterPro" id="IPR026869">
    <property type="entry name" value="EgtC-like"/>
</dbReference>
<evidence type="ECO:0000259" key="2">
    <source>
        <dbReference type="PROSITE" id="PS51278"/>
    </source>
</evidence>
<dbReference type="AlphaFoldDB" id="A0A7C5P7Q4"/>
<reference evidence="3" key="1">
    <citation type="journal article" date="2020" name="mSystems">
        <title>Genome- and Community-Level Interaction Insights into Carbon Utilization and Element Cycling Functions of Hydrothermarchaeota in Hydrothermal Sediment.</title>
        <authorList>
            <person name="Zhou Z."/>
            <person name="Liu Y."/>
            <person name="Xu W."/>
            <person name="Pan J."/>
            <person name="Luo Z.H."/>
            <person name="Li M."/>
        </authorList>
    </citation>
    <scope>NUCLEOTIDE SEQUENCE [LARGE SCALE GENOMIC DNA]</scope>
    <source>
        <strain evidence="3">HyVt-93</strain>
    </source>
</reference>
<feature type="domain" description="Glutamine amidotransferase type-2" evidence="2">
    <location>
        <begin position="2"/>
        <end position="264"/>
    </location>
</feature>
<name>A0A7C5P7Q4_THELI</name>
<protein>
    <submittedName>
        <fullName evidence="3">Class II glutamine amidotransferase</fullName>
    </submittedName>
</protein>
<proteinExistence type="predicted"/>
<dbReference type="CDD" id="cd01908">
    <property type="entry name" value="YafJ"/>
    <property type="match status" value="1"/>
</dbReference>
<dbReference type="SUPFAM" id="SSF56235">
    <property type="entry name" value="N-terminal nucleophile aminohydrolases (Ntn hydrolases)"/>
    <property type="match status" value="1"/>
</dbReference>
<keyword evidence="1 3" id="KW-0315">Glutamine amidotransferase</keyword>
<dbReference type="EMBL" id="DRTU01000346">
    <property type="protein sequence ID" value="HHI01491.1"/>
    <property type="molecule type" value="Genomic_DNA"/>
</dbReference>
<comment type="caution">
    <text evidence="3">The sequence shown here is derived from an EMBL/GenBank/DDBJ whole genome shotgun (WGS) entry which is preliminary data.</text>
</comment>
<accession>A0A7C5P7Q4</accession>
<dbReference type="Gene3D" id="3.60.20.10">
    <property type="entry name" value="Glutamine Phosphoribosylpyrophosphate, subunit 1, domain 1"/>
    <property type="match status" value="1"/>
</dbReference>
<gene>
    <name evidence="3" type="ORF">ENL40_08580</name>
</gene>
<dbReference type="PANTHER" id="PTHR42824:SF1">
    <property type="entry name" value="GLUTAMINE AMIDOTRANSFERASE YAFJ-RELATED"/>
    <property type="match status" value="1"/>
</dbReference>
<dbReference type="InterPro" id="IPR017932">
    <property type="entry name" value="GATase_2_dom"/>
</dbReference>